<dbReference type="InterPro" id="IPR001279">
    <property type="entry name" value="Metallo-B-lactamas"/>
</dbReference>
<dbReference type="AlphaFoldDB" id="A0A136A5M5"/>
<keyword evidence="2" id="KW-0378">Hydrolase</keyword>
<organism evidence="2 3">
    <name type="scientific">Paraglaciecola hydrolytica</name>
    <dbReference type="NCBI Taxonomy" id="1799789"/>
    <lineage>
        <taxon>Bacteria</taxon>
        <taxon>Pseudomonadati</taxon>
        <taxon>Pseudomonadota</taxon>
        <taxon>Gammaproteobacteria</taxon>
        <taxon>Alteromonadales</taxon>
        <taxon>Alteromonadaceae</taxon>
        <taxon>Paraglaciecola</taxon>
    </lineage>
</organism>
<evidence type="ECO:0000313" key="2">
    <source>
        <dbReference type="EMBL" id="KXI30548.1"/>
    </source>
</evidence>
<dbReference type="GO" id="GO:0016787">
    <property type="term" value="F:hydrolase activity"/>
    <property type="evidence" value="ECO:0007669"/>
    <property type="project" value="UniProtKB-KW"/>
</dbReference>
<proteinExistence type="predicted"/>
<evidence type="ECO:0000313" key="3">
    <source>
        <dbReference type="Proteomes" id="UP000070299"/>
    </source>
</evidence>
<sequence length="311" mass="34959">MTQKVADKTPITLLPVQQPDLSGDHDILVKISHSTVLMRLDGQFVLTDPVFSKRASPLQFVGPKRFHNLPLTVAELPRLDVVLISHDHYDHLDKASIRALAAKTAMFVVPTGVDQHLRRFGIPANKIVVLDWWQQVSLGSLTLHATPAQHFSGRGLFDKNQTKWASFVIESSRRKIFFSGDSGYFRGFAEIGSHFGGFDLSLIETGAYDEMWADIHMQPEQSLRAHLDLKARFMLPIHNSSFDLAMHAWYEPLQRLANAAETYDVPLITPQFGAVVSLGNLALGVEQHGYWWQDLMPPETLQNTEAVWLAV</sequence>
<dbReference type="EMBL" id="LSNE01000003">
    <property type="protein sequence ID" value="KXI30548.1"/>
    <property type="molecule type" value="Genomic_DNA"/>
</dbReference>
<feature type="domain" description="Metallo-beta-lactamase" evidence="1">
    <location>
        <begin position="45"/>
        <end position="238"/>
    </location>
</feature>
<gene>
    <name evidence="2" type="ORF">AX660_08725</name>
</gene>
<dbReference type="STRING" id="1799789.AX660_08725"/>
<protein>
    <submittedName>
        <fullName evidence="2">Hydrolase</fullName>
    </submittedName>
</protein>
<dbReference type="GO" id="GO:0005737">
    <property type="term" value="C:cytoplasm"/>
    <property type="evidence" value="ECO:0007669"/>
    <property type="project" value="TreeGrafter"/>
</dbReference>
<dbReference type="PANTHER" id="PTHR15032">
    <property type="entry name" value="N-ACYL-PHOSPHATIDYLETHANOLAMINE-HYDROLYZING PHOSPHOLIPASE D"/>
    <property type="match status" value="1"/>
</dbReference>
<name>A0A136A5M5_9ALTE</name>
<accession>A0A136A5M5</accession>
<dbReference type="InterPro" id="IPR036866">
    <property type="entry name" value="RibonucZ/Hydroxyglut_hydro"/>
</dbReference>
<comment type="caution">
    <text evidence="2">The sequence shown here is derived from an EMBL/GenBank/DDBJ whole genome shotgun (WGS) entry which is preliminary data.</text>
</comment>
<reference evidence="3" key="1">
    <citation type="submission" date="2016-02" db="EMBL/GenBank/DDBJ databases">
        <authorList>
            <person name="Schultz-Johansen M."/>
            <person name="Glaring M.A."/>
            <person name="Bech P.K."/>
            <person name="Stougaard P."/>
        </authorList>
    </citation>
    <scope>NUCLEOTIDE SEQUENCE [LARGE SCALE GENOMIC DNA]</scope>
    <source>
        <strain evidence="3">S66</strain>
    </source>
</reference>
<dbReference type="Gene3D" id="3.60.15.10">
    <property type="entry name" value="Ribonuclease Z/Hydroxyacylglutathione hydrolase-like"/>
    <property type="match status" value="1"/>
</dbReference>
<evidence type="ECO:0000259" key="1">
    <source>
        <dbReference type="Pfam" id="PF12706"/>
    </source>
</evidence>
<dbReference type="Proteomes" id="UP000070299">
    <property type="component" value="Unassembled WGS sequence"/>
</dbReference>
<keyword evidence="3" id="KW-1185">Reference proteome</keyword>
<dbReference type="SUPFAM" id="SSF56281">
    <property type="entry name" value="Metallo-hydrolase/oxidoreductase"/>
    <property type="match status" value="1"/>
</dbReference>
<dbReference type="Pfam" id="PF12706">
    <property type="entry name" value="Lactamase_B_2"/>
    <property type="match status" value="1"/>
</dbReference>
<dbReference type="PANTHER" id="PTHR15032:SF4">
    <property type="entry name" value="N-ACYL-PHOSPHATIDYLETHANOLAMINE-HYDROLYZING PHOSPHOLIPASE D"/>
    <property type="match status" value="1"/>
</dbReference>